<dbReference type="GO" id="GO:0016180">
    <property type="term" value="P:snRNA processing"/>
    <property type="evidence" value="ECO:0007669"/>
    <property type="project" value="TreeGrafter"/>
</dbReference>
<feature type="domain" description="Integrator complex subunit 4/Protein SIEL C-terminal Ig-like" evidence="3">
    <location>
        <begin position="251"/>
        <end position="324"/>
    </location>
</feature>
<organism evidence="4 5">
    <name type="scientific">Dispira parvispora</name>
    <dbReference type="NCBI Taxonomy" id="1520584"/>
    <lineage>
        <taxon>Eukaryota</taxon>
        <taxon>Fungi</taxon>
        <taxon>Fungi incertae sedis</taxon>
        <taxon>Zoopagomycota</taxon>
        <taxon>Kickxellomycotina</taxon>
        <taxon>Dimargaritomycetes</taxon>
        <taxon>Dimargaritales</taxon>
        <taxon>Dimargaritaceae</taxon>
        <taxon>Dispira</taxon>
    </lineage>
</organism>
<dbReference type="GO" id="GO:0032039">
    <property type="term" value="C:integrator complex"/>
    <property type="evidence" value="ECO:0007669"/>
    <property type="project" value="TreeGrafter"/>
</dbReference>
<dbReference type="Pfam" id="PF25458">
    <property type="entry name" value="INTS4_C"/>
    <property type="match status" value="1"/>
</dbReference>
<evidence type="ECO:0000313" key="4">
    <source>
        <dbReference type="EMBL" id="KAJ1949435.1"/>
    </source>
</evidence>
<evidence type="ECO:0000259" key="3">
    <source>
        <dbReference type="Pfam" id="PF25458"/>
    </source>
</evidence>
<feature type="non-terminal residue" evidence="4">
    <location>
        <position position="325"/>
    </location>
</feature>
<evidence type="ECO:0000256" key="1">
    <source>
        <dbReference type="ARBA" id="ARBA00004123"/>
    </source>
</evidence>
<gene>
    <name evidence="4" type="ORF">IWQ62_006734</name>
</gene>
<keyword evidence="2" id="KW-0539">Nucleus</keyword>
<dbReference type="PANTHER" id="PTHR20938:SF0">
    <property type="entry name" value="INTEGRATOR COMPLEX SUBUNIT 4"/>
    <property type="match status" value="1"/>
</dbReference>
<reference evidence="4" key="1">
    <citation type="submission" date="2022-07" db="EMBL/GenBank/DDBJ databases">
        <title>Phylogenomic reconstructions and comparative analyses of Kickxellomycotina fungi.</title>
        <authorList>
            <person name="Reynolds N.K."/>
            <person name="Stajich J.E."/>
            <person name="Barry K."/>
            <person name="Grigoriev I.V."/>
            <person name="Crous P."/>
            <person name="Smith M.E."/>
        </authorList>
    </citation>
    <scope>NUCLEOTIDE SEQUENCE</scope>
    <source>
        <strain evidence="4">RSA 1196</strain>
    </source>
</reference>
<accession>A0A9W8AHV3</accession>
<comment type="subcellular location">
    <subcellularLocation>
        <location evidence="1">Nucleus</location>
    </subcellularLocation>
</comment>
<dbReference type="Proteomes" id="UP001150925">
    <property type="component" value="Unassembled WGS sequence"/>
</dbReference>
<protein>
    <recommendedName>
        <fullName evidence="3">Integrator complex subunit 4/Protein SIEL C-terminal Ig-like domain-containing protein</fullName>
    </recommendedName>
</protein>
<proteinExistence type="predicted"/>
<evidence type="ECO:0000313" key="5">
    <source>
        <dbReference type="Proteomes" id="UP001150925"/>
    </source>
</evidence>
<dbReference type="PANTHER" id="PTHR20938">
    <property type="entry name" value="INTEGRATOR COMPLEX SUBUNIT 4"/>
    <property type="match status" value="1"/>
</dbReference>
<name>A0A9W8AHV3_9FUNG</name>
<dbReference type="AlphaFoldDB" id="A0A9W8AHV3"/>
<dbReference type="EMBL" id="JANBPY010004017">
    <property type="protein sequence ID" value="KAJ1949435.1"/>
    <property type="molecule type" value="Genomic_DNA"/>
</dbReference>
<sequence>MYPTSFPDPERLPAPKDKTSDYLANTTLPETISSGQLQSISSLAETVRTQVPLLLRYLKLRDHRRAGRLMALLSRQLDVSKQGHPSWASNCRFLGRFLSSVQLILQCQHSLHQGWYLTDHGFILARQLMTHAYTLEHLYLGHSAQTLLSLALLRLFAHVVYILTYLGDPTPSTSAYSTHAIRPTLLERVLIVEQRAMTMQLSIPWVLNLKSHISQSELTGAQLGRGLMEFLDRFEVQPCGQRDFYKRLDATILSPEPNPDKPHQVLHRFPLAFTLEAELLWCTTRIDRLCVKVTLPDGIMRLFQPPFSHFQPVHRWSHTLSTDIT</sequence>
<comment type="caution">
    <text evidence="4">The sequence shown here is derived from an EMBL/GenBank/DDBJ whole genome shotgun (WGS) entry which is preliminary data.</text>
</comment>
<dbReference type="InterPro" id="IPR057412">
    <property type="entry name" value="INTS4_C"/>
</dbReference>
<keyword evidence="5" id="KW-1185">Reference proteome</keyword>
<evidence type="ECO:0000256" key="2">
    <source>
        <dbReference type="ARBA" id="ARBA00023242"/>
    </source>
</evidence>